<feature type="region of interest" description="Disordered" evidence="1">
    <location>
        <begin position="394"/>
        <end position="460"/>
    </location>
</feature>
<comment type="caution">
    <text evidence="2">The sequence shown here is derived from an EMBL/GenBank/DDBJ whole genome shotgun (WGS) entry which is preliminary data.</text>
</comment>
<evidence type="ECO:0000313" key="3">
    <source>
        <dbReference type="Proteomes" id="UP001595629"/>
    </source>
</evidence>
<proteinExistence type="predicted"/>
<protein>
    <submittedName>
        <fullName evidence="2">Uncharacterized protein</fullName>
    </submittedName>
</protein>
<dbReference type="RefSeq" id="WP_386737413.1">
    <property type="nucleotide sequence ID" value="NZ_JBHRXI010000041.1"/>
</dbReference>
<dbReference type="EMBL" id="JBHRXI010000041">
    <property type="protein sequence ID" value="MFC3616109.1"/>
    <property type="molecule type" value="Genomic_DNA"/>
</dbReference>
<reference evidence="3" key="1">
    <citation type="journal article" date="2019" name="Int. J. Syst. Evol. Microbiol.">
        <title>The Global Catalogue of Microorganisms (GCM) 10K type strain sequencing project: providing services to taxonomists for standard genome sequencing and annotation.</title>
        <authorList>
            <consortium name="The Broad Institute Genomics Platform"/>
            <consortium name="The Broad Institute Genome Sequencing Center for Infectious Disease"/>
            <person name="Wu L."/>
            <person name="Ma J."/>
        </authorList>
    </citation>
    <scope>NUCLEOTIDE SEQUENCE [LARGE SCALE GENOMIC DNA]</scope>
    <source>
        <strain evidence="3">KCTC 42911</strain>
    </source>
</reference>
<organism evidence="2 3">
    <name type="scientific">Lutimaribacter marinistellae</name>
    <dbReference type="NCBI Taxonomy" id="1820329"/>
    <lineage>
        <taxon>Bacteria</taxon>
        <taxon>Pseudomonadati</taxon>
        <taxon>Pseudomonadota</taxon>
        <taxon>Alphaproteobacteria</taxon>
        <taxon>Rhodobacterales</taxon>
        <taxon>Roseobacteraceae</taxon>
        <taxon>Lutimaribacter</taxon>
    </lineage>
</organism>
<dbReference type="Proteomes" id="UP001595629">
    <property type="component" value="Unassembled WGS sequence"/>
</dbReference>
<feature type="compositionally biased region" description="Basic and acidic residues" evidence="1">
    <location>
        <begin position="451"/>
        <end position="460"/>
    </location>
</feature>
<accession>A0ABV7TKM8</accession>
<gene>
    <name evidence="2" type="ORF">ACFORG_20380</name>
</gene>
<evidence type="ECO:0000256" key="1">
    <source>
        <dbReference type="SAM" id="MobiDB-lite"/>
    </source>
</evidence>
<keyword evidence="3" id="KW-1185">Reference proteome</keyword>
<evidence type="ECO:0000313" key="2">
    <source>
        <dbReference type="EMBL" id="MFC3616109.1"/>
    </source>
</evidence>
<name>A0ABV7TKM8_9RHOB</name>
<sequence>MALGFEPSANIRSAEPEGNLSKRNRKGCIVGKSLPNLSLQQLYPAIVGSINLNCCGDPDCGNFGVAPDYTHHGFIGRNATARRQKAYLHDPALASGRGRYTITGDIEAQVVSTALEYADDPHQWEDGKRLLCRHRAGNRDCDVSFGILSNQHLSAEIDRLRTQNGSLEGPACGACGRRYLDNPSEFIFNGTHGKMAPGKNGRKSKASAFRLIHQPCKGQPGARFTVSLDHQQQENKHDNVRLLRALVNGASINSLRRLLADPDTGKKAGVSRVYNRIFWLEKVLLAFEQAKLKEWKEDAAAKPMAFDVLPQDPELLSALSRRYLRATIQPVSAFMNAMRERLNPTKRAGGRSSRNGPSYINGASFNPAVLFAFLNIYRVYYNWFEARPYASHEAKEDANPAMGGSRTIKRPGSDDTIEVPQRRKKTPALDTPAMRLGADTRKTTRTTQRPMDPRRVLYRP</sequence>